<accession>A0AAU7JE35</accession>
<dbReference type="InterPro" id="IPR004307">
    <property type="entry name" value="TspO_MBR"/>
</dbReference>
<evidence type="ECO:0000313" key="7">
    <source>
        <dbReference type="EMBL" id="XBO38487.1"/>
    </source>
</evidence>
<dbReference type="PANTHER" id="PTHR10057:SF0">
    <property type="entry name" value="TRANSLOCATOR PROTEIN"/>
    <property type="match status" value="1"/>
</dbReference>
<dbReference type="PANTHER" id="PTHR10057">
    <property type="entry name" value="PERIPHERAL-TYPE BENZODIAZEPINE RECEPTOR"/>
    <property type="match status" value="1"/>
</dbReference>
<organism evidence="7">
    <name type="scientific">Alsobacter sp. KACC 23698</name>
    <dbReference type="NCBI Taxonomy" id="3149229"/>
    <lineage>
        <taxon>Bacteria</taxon>
        <taxon>Pseudomonadati</taxon>
        <taxon>Pseudomonadota</taxon>
        <taxon>Alphaproteobacteria</taxon>
        <taxon>Hyphomicrobiales</taxon>
        <taxon>Alsobacteraceae</taxon>
        <taxon>Alsobacter</taxon>
    </lineage>
</organism>
<feature type="transmembrane region" description="Helical" evidence="6">
    <location>
        <begin position="13"/>
        <end position="34"/>
    </location>
</feature>
<dbReference type="InterPro" id="IPR038330">
    <property type="entry name" value="TspO/MBR-related_sf"/>
</dbReference>
<keyword evidence="5 6" id="KW-0472">Membrane</keyword>
<comment type="subcellular location">
    <subcellularLocation>
        <location evidence="1">Membrane</location>
        <topology evidence="1">Multi-pass membrane protein</topology>
    </subcellularLocation>
</comment>
<comment type="similarity">
    <text evidence="2">Belongs to the TspO/BZRP family.</text>
</comment>
<dbReference type="CDD" id="cd15904">
    <property type="entry name" value="TSPO_MBR"/>
    <property type="match status" value="1"/>
</dbReference>
<gene>
    <name evidence="7" type="ORF">ABEG18_22750</name>
</gene>
<protein>
    <submittedName>
        <fullName evidence="7">TspO/MBR family protein</fullName>
    </submittedName>
</protein>
<evidence type="ECO:0000256" key="6">
    <source>
        <dbReference type="SAM" id="Phobius"/>
    </source>
</evidence>
<evidence type="ECO:0000256" key="4">
    <source>
        <dbReference type="ARBA" id="ARBA00022989"/>
    </source>
</evidence>
<name>A0AAU7JE35_9HYPH</name>
<evidence type="ECO:0000256" key="1">
    <source>
        <dbReference type="ARBA" id="ARBA00004141"/>
    </source>
</evidence>
<keyword evidence="3 6" id="KW-0812">Transmembrane</keyword>
<dbReference type="RefSeq" id="WP_406855325.1">
    <property type="nucleotide sequence ID" value="NZ_CP157484.1"/>
</dbReference>
<evidence type="ECO:0000256" key="5">
    <source>
        <dbReference type="ARBA" id="ARBA00023136"/>
    </source>
</evidence>
<feature type="transmembrane region" description="Helical" evidence="6">
    <location>
        <begin position="113"/>
        <end position="133"/>
    </location>
</feature>
<sequence>MTAWIADLTAWPLALPTAVGAAWALVVAGLGGWLTDVSSWYQNLRFPSWRPPDWLFGPAWTVIFICIVAAGVLAWRDAPTGAERALLIGLFLVNTVFNVAWSLLFFRLRRPDWALVDVVALWASIVALIIGVGRTSTDAALLLAPYAAWVSFAAFLNWTMVRLNPRTAPASPGAARPARSV</sequence>
<dbReference type="EMBL" id="CP157484">
    <property type="protein sequence ID" value="XBO38487.1"/>
    <property type="molecule type" value="Genomic_DNA"/>
</dbReference>
<feature type="transmembrane region" description="Helical" evidence="6">
    <location>
        <begin position="139"/>
        <end position="158"/>
    </location>
</feature>
<proteinExistence type="inferred from homology"/>
<feature type="transmembrane region" description="Helical" evidence="6">
    <location>
        <begin position="54"/>
        <end position="75"/>
    </location>
</feature>
<feature type="transmembrane region" description="Helical" evidence="6">
    <location>
        <begin position="87"/>
        <end position="106"/>
    </location>
</feature>
<dbReference type="PIRSF" id="PIRSF005859">
    <property type="entry name" value="PBR"/>
    <property type="match status" value="1"/>
</dbReference>
<keyword evidence="4 6" id="KW-1133">Transmembrane helix</keyword>
<dbReference type="FunFam" id="1.20.1260.100:FF:000001">
    <property type="entry name" value="translocator protein 2"/>
    <property type="match status" value="1"/>
</dbReference>
<reference evidence="7" key="1">
    <citation type="submission" date="2024-05" db="EMBL/GenBank/DDBJ databases">
        <authorList>
            <person name="Kim S."/>
            <person name="Heo J."/>
            <person name="Choi H."/>
            <person name="Choi Y."/>
            <person name="Kwon S.-W."/>
            <person name="Kim Y."/>
        </authorList>
    </citation>
    <scope>NUCLEOTIDE SEQUENCE</scope>
    <source>
        <strain evidence="7">KACC 23698</strain>
    </source>
</reference>
<dbReference type="AlphaFoldDB" id="A0AAU7JE35"/>
<dbReference type="GO" id="GO:0016020">
    <property type="term" value="C:membrane"/>
    <property type="evidence" value="ECO:0007669"/>
    <property type="project" value="UniProtKB-SubCell"/>
</dbReference>
<dbReference type="GO" id="GO:0033013">
    <property type="term" value="P:tetrapyrrole metabolic process"/>
    <property type="evidence" value="ECO:0007669"/>
    <property type="project" value="UniProtKB-ARBA"/>
</dbReference>
<dbReference type="Gene3D" id="1.20.1260.100">
    <property type="entry name" value="TspO/MBR protein"/>
    <property type="match status" value="1"/>
</dbReference>
<evidence type="ECO:0000256" key="3">
    <source>
        <dbReference type="ARBA" id="ARBA00022692"/>
    </source>
</evidence>
<dbReference type="Pfam" id="PF03073">
    <property type="entry name" value="TspO_MBR"/>
    <property type="match status" value="1"/>
</dbReference>
<evidence type="ECO:0000256" key="2">
    <source>
        <dbReference type="ARBA" id="ARBA00007524"/>
    </source>
</evidence>